<dbReference type="Proteomes" id="UP000265566">
    <property type="component" value="Chromosome 1"/>
</dbReference>
<organism evidence="1">
    <name type="scientific">Medicago truncatula</name>
    <name type="common">Barrel medic</name>
    <name type="synonym">Medicago tribuloides</name>
    <dbReference type="NCBI Taxonomy" id="3880"/>
    <lineage>
        <taxon>Eukaryota</taxon>
        <taxon>Viridiplantae</taxon>
        <taxon>Streptophyta</taxon>
        <taxon>Embryophyta</taxon>
        <taxon>Tracheophyta</taxon>
        <taxon>Spermatophyta</taxon>
        <taxon>Magnoliopsida</taxon>
        <taxon>eudicotyledons</taxon>
        <taxon>Gunneridae</taxon>
        <taxon>Pentapetalae</taxon>
        <taxon>rosids</taxon>
        <taxon>fabids</taxon>
        <taxon>Fabales</taxon>
        <taxon>Fabaceae</taxon>
        <taxon>Papilionoideae</taxon>
        <taxon>50 kb inversion clade</taxon>
        <taxon>NPAAA clade</taxon>
        <taxon>Hologalegina</taxon>
        <taxon>IRL clade</taxon>
        <taxon>Trifolieae</taxon>
        <taxon>Medicago</taxon>
    </lineage>
</organism>
<dbReference type="EMBL" id="PSQE01000001">
    <property type="protein sequence ID" value="RHN79580.1"/>
    <property type="molecule type" value="Genomic_DNA"/>
</dbReference>
<gene>
    <name evidence="1" type="ORF">MtrunA17_Chr1g0178911</name>
</gene>
<name>A0A396JMR2_MEDTR</name>
<comment type="caution">
    <text evidence="1">The sequence shown here is derived from an EMBL/GenBank/DDBJ whole genome shotgun (WGS) entry which is preliminary data.</text>
</comment>
<reference evidence="1" key="1">
    <citation type="journal article" date="2018" name="Nat. Plants">
        <title>Whole-genome landscape of Medicago truncatula symbiotic genes.</title>
        <authorList>
            <person name="Pecrix Y."/>
            <person name="Gamas P."/>
            <person name="Carrere S."/>
        </authorList>
    </citation>
    <scope>NUCLEOTIDE SEQUENCE</scope>
    <source>
        <tissue evidence="1">Leaves</tissue>
    </source>
</reference>
<accession>A0A396JMR2</accession>
<dbReference type="AlphaFoldDB" id="A0A396JMR2"/>
<proteinExistence type="predicted"/>
<protein>
    <submittedName>
        <fullName evidence="1">Uncharacterized protein</fullName>
    </submittedName>
</protein>
<evidence type="ECO:0000313" key="1">
    <source>
        <dbReference type="EMBL" id="RHN79580.1"/>
    </source>
</evidence>
<dbReference type="Gramene" id="rna3393">
    <property type="protein sequence ID" value="RHN79580.1"/>
    <property type="gene ID" value="gene3393"/>
</dbReference>
<sequence length="59" mass="6423">MARWSGTCWPIDVHWNRERVELGAGACGGSESGPVKACEYVSLDYVVVDGGECRCFSLL</sequence>